<evidence type="ECO:0000313" key="9">
    <source>
        <dbReference type="EMBL" id="QLG71025.1"/>
    </source>
</evidence>
<keyword evidence="5 7" id="KW-0486">Methionine biosynthesis</keyword>
<keyword evidence="3 7" id="KW-0479">Metal-binding</keyword>
<dbReference type="FunFam" id="3.40.225.10:FF:000003">
    <property type="entry name" value="Methylthioribulose-1-phosphate dehydratase"/>
    <property type="match status" value="1"/>
</dbReference>
<evidence type="ECO:0000259" key="8">
    <source>
        <dbReference type="SMART" id="SM01007"/>
    </source>
</evidence>
<dbReference type="GO" id="GO:0046570">
    <property type="term" value="F:methylthioribulose 1-phosphate dehydratase activity"/>
    <property type="evidence" value="ECO:0007669"/>
    <property type="project" value="UniProtKB-UniRule"/>
</dbReference>
<evidence type="ECO:0000256" key="6">
    <source>
        <dbReference type="ARBA" id="ARBA00023239"/>
    </source>
</evidence>
<dbReference type="GO" id="GO:0005737">
    <property type="term" value="C:cytoplasm"/>
    <property type="evidence" value="ECO:0007669"/>
    <property type="project" value="UniProtKB-SubCell"/>
</dbReference>
<dbReference type="PANTHER" id="PTHR10640">
    <property type="entry name" value="METHYLTHIORIBULOSE-1-PHOSPHATE DEHYDRATASE"/>
    <property type="match status" value="1"/>
</dbReference>
<dbReference type="EMBL" id="CP058605">
    <property type="protein sequence ID" value="QLG71025.1"/>
    <property type="molecule type" value="Genomic_DNA"/>
</dbReference>
<dbReference type="Pfam" id="PF00596">
    <property type="entry name" value="Aldolase_II"/>
    <property type="match status" value="1"/>
</dbReference>
<dbReference type="SMART" id="SM01007">
    <property type="entry name" value="Aldolase_II"/>
    <property type="match status" value="1"/>
</dbReference>
<feature type="binding site" evidence="7">
    <location>
        <position position="115"/>
    </location>
    <ligand>
        <name>substrate</name>
    </ligand>
</feature>
<comment type="pathway">
    <text evidence="7">Amino-acid biosynthesis; L-methionine biosynthesis via salvage pathway; L-methionine from S-methyl-5-thio-alpha-D-ribose 1-phosphate: step 2/6.</text>
</comment>
<evidence type="ECO:0000256" key="2">
    <source>
        <dbReference type="ARBA" id="ARBA00022605"/>
    </source>
</evidence>
<dbReference type="GO" id="GO:0008270">
    <property type="term" value="F:zinc ion binding"/>
    <property type="evidence" value="ECO:0007669"/>
    <property type="project" value="UniProtKB-UniRule"/>
</dbReference>
<dbReference type="UniPathway" id="UPA00904">
    <property type="reaction ID" value="UER00875"/>
</dbReference>
<name>A0A7H9AXB7_ZYGMR</name>
<keyword evidence="2 7" id="KW-0028">Amino-acid biosynthesis</keyword>
<dbReference type="InterPro" id="IPR001303">
    <property type="entry name" value="Aldolase_II/adducin_N"/>
</dbReference>
<protein>
    <recommendedName>
        <fullName evidence="7">Methylthioribulose-1-phosphate dehydratase</fullName>
        <shortName evidence="7">MTRu-1-P dehydratase</shortName>
        <ecNumber evidence="7">4.2.1.109</ecNumber>
    </recommendedName>
</protein>
<feature type="domain" description="Class II aldolase/adducin N-terminal" evidence="8">
    <location>
        <begin position="44"/>
        <end position="245"/>
    </location>
</feature>
<accession>A0A7H9AXB7</accession>
<dbReference type="Proteomes" id="UP000509704">
    <property type="component" value="Chromosome 2"/>
</dbReference>
<dbReference type="Gene3D" id="3.40.225.10">
    <property type="entry name" value="Class II aldolase/adducin N-terminal domain"/>
    <property type="match status" value="1"/>
</dbReference>
<keyword evidence="1 7" id="KW-0963">Cytoplasm</keyword>
<dbReference type="InterPro" id="IPR017714">
    <property type="entry name" value="MethylthioRu-1-P_deHdtase_MtnB"/>
</dbReference>
<keyword evidence="4 7" id="KW-0862">Zinc</keyword>
<dbReference type="AlphaFoldDB" id="A0A7H9AXB7"/>
<dbReference type="InterPro" id="IPR036409">
    <property type="entry name" value="Aldolase_II/adducin_N_sf"/>
</dbReference>
<dbReference type="InterPro" id="IPR027514">
    <property type="entry name" value="Salvage_MtnB_euk"/>
</dbReference>
<dbReference type="OrthoDB" id="191080at2759"/>
<feature type="active site" description="Proton donor/acceptor" evidence="7">
    <location>
        <position position="156"/>
    </location>
</feature>
<organism evidence="9 10">
    <name type="scientific">Zygotorulaspora mrakii</name>
    <name type="common">Zygosaccharomyces mrakii</name>
    <dbReference type="NCBI Taxonomy" id="42260"/>
    <lineage>
        <taxon>Eukaryota</taxon>
        <taxon>Fungi</taxon>
        <taxon>Dikarya</taxon>
        <taxon>Ascomycota</taxon>
        <taxon>Saccharomycotina</taxon>
        <taxon>Saccharomycetes</taxon>
        <taxon>Saccharomycetales</taxon>
        <taxon>Saccharomycetaceae</taxon>
        <taxon>Zygotorulaspora</taxon>
    </lineage>
</organism>
<evidence type="ECO:0000256" key="7">
    <source>
        <dbReference type="HAMAP-Rule" id="MF_03116"/>
    </source>
</evidence>
<evidence type="ECO:0000256" key="3">
    <source>
        <dbReference type="ARBA" id="ARBA00022723"/>
    </source>
</evidence>
<comment type="cofactor">
    <cofactor evidence="7">
        <name>Zn(2+)</name>
        <dbReference type="ChEBI" id="CHEBI:29105"/>
    </cofactor>
    <text evidence="7">Binds 1 zinc ion per subunit.</text>
</comment>
<comment type="subcellular location">
    <subcellularLocation>
        <location evidence="7">Cytoplasm</location>
    </subcellularLocation>
</comment>
<evidence type="ECO:0000256" key="4">
    <source>
        <dbReference type="ARBA" id="ARBA00022833"/>
    </source>
</evidence>
<dbReference type="GO" id="GO:0019509">
    <property type="term" value="P:L-methionine salvage from methylthioadenosine"/>
    <property type="evidence" value="ECO:0007669"/>
    <property type="project" value="UniProtKB-UniRule"/>
</dbReference>
<evidence type="ECO:0000256" key="5">
    <source>
        <dbReference type="ARBA" id="ARBA00023167"/>
    </source>
</evidence>
<comment type="similarity">
    <text evidence="7">Belongs to the aldolase class II family. MtnB subfamily.</text>
</comment>
<dbReference type="EC" id="4.2.1.109" evidence="7"/>
<comment type="catalytic activity">
    <reaction evidence="7">
        <text>5-(methylsulfanyl)-D-ribulose 1-phosphate = 5-methylsulfanyl-2,3-dioxopentyl phosphate + H2O</text>
        <dbReference type="Rhea" id="RHEA:15549"/>
        <dbReference type="ChEBI" id="CHEBI:15377"/>
        <dbReference type="ChEBI" id="CHEBI:58548"/>
        <dbReference type="ChEBI" id="CHEBI:58828"/>
        <dbReference type="EC" id="4.2.1.109"/>
    </reaction>
</comment>
<feature type="binding site" evidence="7">
    <location>
        <position position="135"/>
    </location>
    <ligand>
        <name>Zn(2+)</name>
        <dbReference type="ChEBI" id="CHEBI:29105"/>
    </ligand>
</feature>
<reference evidence="9 10" key="1">
    <citation type="submission" date="2020-07" db="EMBL/GenBank/DDBJ databases">
        <title>The yeast mating-type switching endonuclease HO is a domesticated member of an unorthodox homing genetic element family.</title>
        <authorList>
            <person name="Coughlan A.Y."/>
            <person name="Lombardi L."/>
            <person name="Braun-Galleani S."/>
            <person name="Martos A.R."/>
            <person name="Galeote V."/>
            <person name="Bigey F."/>
            <person name="Dequin S."/>
            <person name="Byrne K.P."/>
            <person name="Wolfe K.H."/>
        </authorList>
    </citation>
    <scope>NUCLEOTIDE SEQUENCE [LARGE SCALE GENOMIC DNA]</scope>
    <source>
        <strain evidence="9 10">NRRL Y-6702</strain>
    </source>
</reference>
<dbReference type="PANTHER" id="PTHR10640:SF7">
    <property type="entry name" value="METHYLTHIORIBULOSE-1-PHOSPHATE DEHYDRATASE"/>
    <property type="match status" value="1"/>
</dbReference>
<gene>
    <name evidence="7" type="primary">MDE1</name>
    <name evidence="9" type="ORF">HG535_0B00630</name>
</gene>
<dbReference type="SUPFAM" id="SSF53639">
    <property type="entry name" value="AraD/HMP-PK domain-like"/>
    <property type="match status" value="1"/>
</dbReference>
<keyword evidence="6 7" id="KW-0456">Lyase</keyword>
<dbReference type="HAMAP" id="MF_03116">
    <property type="entry name" value="Salvage_MtnB_euk"/>
    <property type="match status" value="1"/>
</dbReference>
<comment type="function">
    <text evidence="7">Catalyzes the dehydration of methylthioribulose-1-phosphate (MTRu-1-P) into 2,3-diketo-5-methylthiopentyl-1-phosphate (DK-MTP-1-P).</text>
</comment>
<evidence type="ECO:0000256" key="1">
    <source>
        <dbReference type="ARBA" id="ARBA00022490"/>
    </source>
</evidence>
<dbReference type="NCBIfam" id="TIGR03328">
    <property type="entry name" value="salvage_mtnB"/>
    <property type="match status" value="1"/>
</dbReference>
<proteinExistence type="inferred from homology"/>
<evidence type="ECO:0000313" key="10">
    <source>
        <dbReference type="Proteomes" id="UP000509704"/>
    </source>
</evidence>
<feature type="binding site" evidence="7">
    <location>
        <position position="133"/>
    </location>
    <ligand>
        <name>Zn(2+)</name>
        <dbReference type="ChEBI" id="CHEBI:29105"/>
    </ligand>
</feature>
<sequence length="268" mass="30459">MYVKLDFLKNFPQFIYRTRSTYKYTKKMSYEPLIHSDDPKHPANVICALCKQFYDNNWCTGTGGGISIKHQTTGAYYIAPSGVQKEQMKPEDMFVMDGKSKEYLRIPKQFKPSACTPLFVACFQHRNAGAIIHTHSQNAVLSSLLFDKVFKIANIEQIKAIPSGKVDPETGKLIPLSFFDTLNIPIIENKAHEDQLIDSLLQTFEDYPHTCAVIVRRHGIFVWGPTIEKAKVFNEAIDYLMELAVKMCQLGIPPDCGIDEEAKFIAKR</sequence>
<feature type="binding site" evidence="7">
    <location>
        <position position="218"/>
    </location>
    <ligand>
        <name>Zn(2+)</name>
        <dbReference type="ChEBI" id="CHEBI:29105"/>
    </ligand>
</feature>
<keyword evidence="10" id="KW-1185">Reference proteome</keyword>